<dbReference type="PANTHER" id="PTHR34047">
    <property type="entry name" value="NUCLEAR INTRON MATURASE 1, MITOCHONDRIAL-RELATED"/>
    <property type="match status" value="1"/>
</dbReference>
<dbReference type="Proteomes" id="UP001595729">
    <property type="component" value="Unassembled WGS sequence"/>
</dbReference>
<name>A0ABV7W067_9BURK</name>
<dbReference type="PRINTS" id="PR00866">
    <property type="entry name" value="RNADNAPOLMS"/>
</dbReference>
<dbReference type="Pfam" id="PF00078">
    <property type="entry name" value="RVT_1"/>
    <property type="match status" value="1"/>
</dbReference>
<dbReference type="SUPFAM" id="SSF56672">
    <property type="entry name" value="DNA/RNA polymerases"/>
    <property type="match status" value="1"/>
</dbReference>
<keyword evidence="3 11" id="KW-0548">Nucleotidyltransferase</keyword>
<keyword evidence="6 11" id="KW-0695">RNA-directed DNA polymerase</keyword>
<sequence>MTALHHRLGISLGLAHAMLADHRHPGGSAAPALLARACVCLGCKDTPPPWLVALADAVALRWQRHGFIDTLDSLARFLSERLDGDEAGADEDDDLAEPAINALWDDRPPSTWRVRHWLLRPAQTALPAAGLPATERPDLPTADAWADWLGVAPQRLRWLTHPSVDWREDHDRPHRRIAPHYRHLLLPKRSGGLRLLEVPRPDLRQAQRRLLDGWLSQIPAHEAAHGFVRGRNVHSFAQLHAGQACVIRFDLQDFFPSIGAARIRAFWRAWGYPEPVARMLTRLCTTTTPAMVRERLQDAPSMDAMSLKRLARQHLPQGAPTSPALANLCAFGLDLRLDGLARRFGAVYARYADDLVFSGPQGLYQEARALQAWVQAIAEDEGFALNAAKQRQMRAHQQQRVTGLVINERPNLPREDYDRLRAALHRAGLSGPVDPATRARLQGQVTWACQSLVPTRVAKLQALLARLEPT</sequence>
<accession>A0ABV7W067</accession>
<dbReference type="GO" id="GO:0003964">
    <property type="term" value="F:RNA-directed DNA polymerase activity"/>
    <property type="evidence" value="ECO:0007669"/>
    <property type="project" value="UniProtKB-KW"/>
</dbReference>
<proteinExistence type="inferred from homology"/>
<organism evidence="11 12">
    <name type="scientific">Hydrogenophaga luteola</name>
    <dbReference type="NCBI Taxonomy" id="1591122"/>
    <lineage>
        <taxon>Bacteria</taxon>
        <taxon>Pseudomonadati</taxon>
        <taxon>Pseudomonadota</taxon>
        <taxon>Betaproteobacteria</taxon>
        <taxon>Burkholderiales</taxon>
        <taxon>Comamonadaceae</taxon>
        <taxon>Hydrogenophaga</taxon>
    </lineage>
</organism>
<evidence type="ECO:0000259" key="10">
    <source>
        <dbReference type="PROSITE" id="PS50878"/>
    </source>
</evidence>
<keyword evidence="2 11" id="KW-0808">Transferase</keyword>
<gene>
    <name evidence="11" type="ORF">ACFOPI_01855</name>
</gene>
<evidence type="ECO:0000256" key="6">
    <source>
        <dbReference type="ARBA" id="ARBA00022918"/>
    </source>
</evidence>
<evidence type="ECO:0000256" key="2">
    <source>
        <dbReference type="ARBA" id="ARBA00022679"/>
    </source>
</evidence>
<evidence type="ECO:0000256" key="5">
    <source>
        <dbReference type="ARBA" id="ARBA00022842"/>
    </source>
</evidence>
<keyword evidence="12" id="KW-1185">Reference proteome</keyword>
<keyword evidence="7" id="KW-0051">Antiviral defense</keyword>
<reference evidence="12" key="1">
    <citation type="journal article" date="2019" name="Int. J. Syst. Evol. Microbiol.">
        <title>The Global Catalogue of Microorganisms (GCM) 10K type strain sequencing project: providing services to taxonomists for standard genome sequencing and annotation.</title>
        <authorList>
            <consortium name="The Broad Institute Genomics Platform"/>
            <consortium name="The Broad Institute Genome Sequencing Center for Infectious Disease"/>
            <person name="Wu L."/>
            <person name="Ma J."/>
        </authorList>
    </citation>
    <scope>NUCLEOTIDE SEQUENCE [LARGE SCALE GENOMIC DNA]</scope>
    <source>
        <strain evidence="12">KCTC 42501</strain>
    </source>
</reference>
<evidence type="ECO:0000313" key="11">
    <source>
        <dbReference type="EMBL" id="MFC3682317.1"/>
    </source>
</evidence>
<dbReference type="EC" id="2.7.7.49" evidence="1"/>
<evidence type="ECO:0000256" key="3">
    <source>
        <dbReference type="ARBA" id="ARBA00022695"/>
    </source>
</evidence>
<evidence type="ECO:0000256" key="4">
    <source>
        <dbReference type="ARBA" id="ARBA00022723"/>
    </source>
</evidence>
<dbReference type="PROSITE" id="PS50878">
    <property type="entry name" value="RT_POL"/>
    <property type="match status" value="1"/>
</dbReference>
<evidence type="ECO:0000313" key="12">
    <source>
        <dbReference type="Proteomes" id="UP001595729"/>
    </source>
</evidence>
<comment type="caution">
    <text evidence="11">The sequence shown here is derived from an EMBL/GenBank/DDBJ whole genome shotgun (WGS) entry which is preliminary data.</text>
</comment>
<feature type="domain" description="Reverse transcriptase" evidence="10">
    <location>
        <begin position="167"/>
        <end position="406"/>
    </location>
</feature>
<dbReference type="InterPro" id="IPR000477">
    <property type="entry name" value="RT_dom"/>
</dbReference>
<dbReference type="InterPro" id="IPR051083">
    <property type="entry name" value="GrpII_Intron_Splice-Mob/Def"/>
</dbReference>
<dbReference type="InterPro" id="IPR000123">
    <property type="entry name" value="Reverse_transcriptase_msDNA"/>
</dbReference>
<dbReference type="RefSeq" id="WP_382170167.1">
    <property type="nucleotide sequence ID" value="NZ_JBHRXX010000001.1"/>
</dbReference>
<evidence type="ECO:0000256" key="9">
    <source>
        <dbReference type="ARBA" id="ARBA00048173"/>
    </source>
</evidence>
<comment type="similarity">
    <text evidence="8">Belongs to the bacterial reverse transcriptase family.</text>
</comment>
<dbReference type="PANTHER" id="PTHR34047:SF7">
    <property type="entry name" value="RNA-DIRECTED DNA POLYMERASE"/>
    <property type="match status" value="1"/>
</dbReference>
<dbReference type="EMBL" id="JBHRXX010000001">
    <property type="protein sequence ID" value="MFC3682317.1"/>
    <property type="molecule type" value="Genomic_DNA"/>
</dbReference>
<keyword evidence="4" id="KW-0479">Metal-binding</keyword>
<comment type="catalytic activity">
    <reaction evidence="9">
        <text>DNA(n) + a 2'-deoxyribonucleoside 5'-triphosphate = DNA(n+1) + diphosphate</text>
        <dbReference type="Rhea" id="RHEA:22508"/>
        <dbReference type="Rhea" id="RHEA-COMP:17339"/>
        <dbReference type="Rhea" id="RHEA-COMP:17340"/>
        <dbReference type="ChEBI" id="CHEBI:33019"/>
        <dbReference type="ChEBI" id="CHEBI:61560"/>
        <dbReference type="ChEBI" id="CHEBI:173112"/>
        <dbReference type="EC" id="2.7.7.49"/>
    </reaction>
</comment>
<dbReference type="InterPro" id="IPR043502">
    <property type="entry name" value="DNA/RNA_pol_sf"/>
</dbReference>
<keyword evidence="5" id="KW-0460">Magnesium</keyword>
<protein>
    <recommendedName>
        <fullName evidence="1">RNA-directed DNA polymerase</fullName>
        <ecNumber evidence="1">2.7.7.49</ecNumber>
    </recommendedName>
</protein>
<dbReference type="CDD" id="cd03487">
    <property type="entry name" value="RT_Bac_retron_II"/>
    <property type="match status" value="1"/>
</dbReference>
<evidence type="ECO:0000256" key="1">
    <source>
        <dbReference type="ARBA" id="ARBA00012493"/>
    </source>
</evidence>
<evidence type="ECO:0000256" key="8">
    <source>
        <dbReference type="ARBA" id="ARBA00034120"/>
    </source>
</evidence>
<evidence type="ECO:0000256" key="7">
    <source>
        <dbReference type="ARBA" id="ARBA00023118"/>
    </source>
</evidence>